<dbReference type="Proteomes" id="UP000492820">
    <property type="component" value="Unassembled WGS sequence"/>
</dbReference>
<evidence type="ECO:0000313" key="3">
    <source>
        <dbReference type="Proteomes" id="UP000492820"/>
    </source>
</evidence>
<dbReference type="EMBL" id="LK028679">
    <property type="protein sequence ID" value="CDS25012.1"/>
    <property type="molecule type" value="Genomic_DNA"/>
</dbReference>
<protein>
    <submittedName>
        <fullName evidence="4">Ovule protein</fullName>
    </submittedName>
</protein>
<evidence type="ECO:0000313" key="4">
    <source>
        <dbReference type="WBParaSite" id="EgrG_000279000"/>
    </source>
</evidence>
<feature type="compositionally biased region" description="Basic and acidic residues" evidence="1">
    <location>
        <begin position="9"/>
        <end position="24"/>
    </location>
</feature>
<proteinExistence type="predicted"/>
<dbReference type="AlphaFoldDB" id="A0A068X2J9"/>
<reference evidence="2" key="2">
    <citation type="submission" date="2014-06" db="EMBL/GenBank/DDBJ databases">
        <authorList>
            <person name="Aslett M."/>
        </authorList>
    </citation>
    <scope>NUCLEOTIDE SEQUENCE</scope>
</reference>
<reference evidence="4" key="3">
    <citation type="submission" date="2020-10" db="UniProtKB">
        <authorList>
            <consortium name="WormBaseParasite"/>
        </authorList>
    </citation>
    <scope>IDENTIFICATION</scope>
</reference>
<sequence>RKYSGQFSNEHKHTQAATEKKRDSQPNITNPRERKPARSSTIQQSPETDQTTKHACQVGSTDVRAHARGGCVLTKLHSHEARHVEPRPK</sequence>
<evidence type="ECO:0000313" key="2">
    <source>
        <dbReference type="EMBL" id="CDS25012.1"/>
    </source>
</evidence>
<gene>
    <name evidence="2" type="ORF">EgrG_000279000</name>
</gene>
<reference evidence="2 3" key="1">
    <citation type="journal article" date="2013" name="Nature">
        <title>The genomes of four tapeworm species reveal adaptations to parasitism.</title>
        <authorList>
            <person name="Tsai I.J."/>
            <person name="Zarowiecki M."/>
            <person name="Holroyd N."/>
            <person name="Garciarrubio A."/>
            <person name="Sanchez-Flores A."/>
            <person name="Brooks K.L."/>
            <person name="Tracey A."/>
            <person name="Bobes R.J."/>
            <person name="Fragoso G."/>
            <person name="Sciutto E."/>
            <person name="Aslett M."/>
            <person name="Beasley H."/>
            <person name="Bennett H.M."/>
            <person name="Cai J."/>
            <person name="Camicia F."/>
            <person name="Clark R."/>
            <person name="Cucher M."/>
            <person name="De Silva N."/>
            <person name="Day T.A."/>
            <person name="Deplazes P."/>
            <person name="Estrada K."/>
            <person name="Fernandez C."/>
            <person name="Holland P.W."/>
            <person name="Hou J."/>
            <person name="Hu S."/>
            <person name="Huckvale T."/>
            <person name="Hung S.S."/>
            <person name="Kamenetzky L."/>
            <person name="Keane J.A."/>
            <person name="Kiss F."/>
            <person name="Koziol U."/>
            <person name="Lambert O."/>
            <person name="Liu K."/>
            <person name="Luo X."/>
            <person name="Luo Y."/>
            <person name="Macchiaroli N."/>
            <person name="Nichol S."/>
            <person name="Paps J."/>
            <person name="Parkinson J."/>
            <person name="Pouchkina-Stantcheva N."/>
            <person name="Riddiford N."/>
            <person name="Rosenzvit M."/>
            <person name="Salinas G."/>
            <person name="Wasmuth J.D."/>
            <person name="Zamanian M."/>
            <person name="Zheng Y."/>
            <person name="Cai X."/>
            <person name="Soberon X."/>
            <person name="Olson P.D."/>
            <person name="Laclette J.P."/>
            <person name="Brehm K."/>
            <person name="Berriman M."/>
            <person name="Garciarrubio A."/>
            <person name="Bobes R.J."/>
            <person name="Fragoso G."/>
            <person name="Sanchez-Flores A."/>
            <person name="Estrada K."/>
            <person name="Cevallos M.A."/>
            <person name="Morett E."/>
            <person name="Gonzalez V."/>
            <person name="Portillo T."/>
            <person name="Ochoa-Leyva A."/>
            <person name="Jose M.V."/>
            <person name="Sciutto E."/>
            <person name="Landa A."/>
            <person name="Jimenez L."/>
            <person name="Valdes V."/>
            <person name="Carrero J.C."/>
            <person name="Larralde C."/>
            <person name="Morales-Montor J."/>
            <person name="Limon-Lason J."/>
            <person name="Soberon X."/>
            <person name="Laclette J.P."/>
        </authorList>
    </citation>
    <scope>NUCLEOTIDE SEQUENCE [LARGE SCALE GENOMIC DNA]</scope>
</reference>
<evidence type="ECO:0000256" key="1">
    <source>
        <dbReference type="SAM" id="MobiDB-lite"/>
    </source>
</evidence>
<feature type="compositionally biased region" description="Polar residues" evidence="1">
    <location>
        <begin position="38"/>
        <end position="49"/>
    </location>
</feature>
<feature type="region of interest" description="Disordered" evidence="1">
    <location>
        <begin position="1"/>
        <end position="57"/>
    </location>
</feature>
<dbReference type="WBParaSite" id="EgrG_000279000">
    <property type="protein sequence ID" value="EgrG_000279000"/>
    <property type="gene ID" value="EgrG_000279000"/>
</dbReference>
<accession>A0A068X2J9</accession>
<feature type="non-terminal residue" evidence="2">
    <location>
        <position position="1"/>
    </location>
</feature>
<name>A0A068X2J9_ECHGR</name>
<organism evidence="2">
    <name type="scientific">Echinococcus granulosus</name>
    <name type="common">Hydatid tapeworm</name>
    <dbReference type="NCBI Taxonomy" id="6210"/>
    <lineage>
        <taxon>Eukaryota</taxon>
        <taxon>Metazoa</taxon>
        <taxon>Spiralia</taxon>
        <taxon>Lophotrochozoa</taxon>
        <taxon>Platyhelminthes</taxon>
        <taxon>Cestoda</taxon>
        <taxon>Eucestoda</taxon>
        <taxon>Cyclophyllidea</taxon>
        <taxon>Taeniidae</taxon>
        <taxon>Echinococcus</taxon>
        <taxon>Echinococcus granulosus group</taxon>
    </lineage>
</organism>